<dbReference type="OrthoDB" id="188562at2759"/>
<comment type="caution">
    <text evidence="4">The sequence shown here is derived from an EMBL/GenBank/DDBJ whole genome shotgun (WGS) entry which is preliminary data.</text>
</comment>
<dbReference type="GO" id="GO:0008239">
    <property type="term" value="F:dipeptidyl-peptidase activity"/>
    <property type="evidence" value="ECO:0007669"/>
    <property type="project" value="InterPro"/>
</dbReference>
<dbReference type="InterPro" id="IPR005674">
    <property type="entry name" value="CocE/Ser_esterase"/>
</dbReference>
<dbReference type="InterPro" id="IPR029058">
    <property type="entry name" value="AB_hydrolase_fold"/>
</dbReference>
<dbReference type="Gene3D" id="3.40.50.1820">
    <property type="entry name" value="alpha/beta hydrolase"/>
    <property type="match status" value="1"/>
</dbReference>
<evidence type="ECO:0000313" key="4">
    <source>
        <dbReference type="EMBL" id="GMH89519.1"/>
    </source>
</evidence>
<evidence type="ECO:0000256" key="2">
    <source>
        <dbReference type="SAM" id="SignalP"/>
    </source>
</evidence>
<dbReference type="SUPFAM" id="SSF49785">
    <property type="entry name" value="Galactose-binding domain-like"/>
    <property type="match status" value="1"/>
</dbReference>
<feature type="domain" description="Xaa-Pro dipeptidyl-peptidase C-terminal" evidence="3">
    <location>
        <begin position="266"/>
        <end position="542"/>
    </location>
</feature>
<proteinExistence type="predicted"/>
<dbReference type="AlphaFoldDB" id="A0A9W7BEX7"/>
<gene>
    <name evidence="4" type="ORF">TrST_g11348</name>
</gene>
<keyword evidence="5" id="KW-1185">Reference proteome</keyword>
<feature type="signal peptide" evidence="2">
    <location>
        <begin position="1"/>
        <end position="19"/>
    </location>
</feature>
<dbReference type="InterPro" id="IPR013736">
    <property type="entry name" value="Xaa-Pro_dipept_C"/>
</dbReference>
<dbReference type="SUPFAM" id="SSF53474">
    <property type="entry name" value="alpha/beta-Hydrolases"/>
    <property type="match status" value="1"/>
</dbReference>
<dbReference type="Gene3D" id="2.60.120.260">
    <property type="entry name" value="Galactose-binding domain-like"/>
    <property type="match status" value="1"/>
</dbReference>
<dbReference type="Pfam" id="PF02129">
    <property type="entry name" value="Peptidase_S15"/>
    <property type="match status" value="1"/>
</dbReference>
<evidence type="ECO:0000313" key="5">
    <source>
        <dbReference type="Proteomes" id="UP001165085"/>
    </source>
</evidence>
<accession>A0A9W7BEX7</accession>
<reference evidence="5" key="1">
    <citation type="journal article" date="2023" name="Commun. Biol.">
        <title>Genome analysis of Parmales, the sister group of diatoms, reveals the evolutionary specialization of diatoms from phago-mixotrophs to photoautotrophs.</title>
        <authorList>
            <person name="Ban H."/>
            <person name="Sato S."/>
            <person name="Yoshikawa S."/>
            <person name="Yamada K."/>
            <person name="Nakamura Y."/>
            <person name="Ichinomiya M."/>
            <person name="Sato N."/>
            <person name="Blanc-Mathieu R."/>
            <person name="Endo H."/>
            <person name="Kuwata A."/>
            <person name="Ogata H."/>
        </authorList>
    </citation>
    <scope>NUCLEOTIDE SEQUENCE [LARGE SCALE GENOMIC DNA]</scope>
    <source>
        <strain evidence="5">NIES 3701</strain>
    </source>
</reference>
<keyword evidence="1" id="KW-0378">Hydrolase</keyword>
<sequence>MPLKFVLLMLLSSFIPSLARRHPPMEIMVPMSDGVELHTRIFFPRSENDGEGKFPVVLDRSPYGYGDMEEFMNLFLPFGFVSIGQDMRGTEKSEGNWNMFIDDASDSLDMGNWITEQDWSNGEVYTFGMSADGMGSIQTIENAPSWLKGQYVGWAPSRMYNVLFPHGAYKQKTTEDWVSDLDMTDESWLPTLLQTIHENENHSDEFWGQVEMNDEKLNNVNFPNAIWAGWYDIFQAETLALFDGYNEKLKETKLVVDPCGHCLEAQSFWTQDVVYGRTGLALAQAFEVFGIMDLKRTNIKNITYYVMSSNDTAGTEAGQYWSTTEEWPELAPTSYYLHADGTASTEGKNEVEASEESTTYAYDPSNPVPTVGGNNLPHSIGGSIPCGPLDQSEVDDRDDVLVFETEPQKDALYLTGPLLADLFVSSDAVDTDFSVKISDVYPTGEVLIISDQTFRMRWRENKDEPDMIVNGTVYNININIWNTSYAVAPGHALRFTVSSSNFPRFSVNPNNGLLLADPVYPGKNVTAMNTLYHSSDHQSRFILPVVKKPKRVRVLKELESLGITETMIETFKTRLK</sequence>
<feature type="chain" id="PRO_5040770966" description="Xaa-Pro dipeptidyl-peptidase C-terminal domain-containing protein" evidence="2">
    <location>
        <begin position="20"/>
        <end position="576"/>
    </location>
</feature>
<dbReference type="SMART" id="SM00939">
    <property type="entry name" value="PepX_C"/>
    <property type="match status" value="1"/>
</dbReference>
<dbReference type="InterPro" id="IPR008979">
    <property type="entry name" value="Galactose-bd-like_sf"/>
</dbReference>
<protein>
    <recommendedName>
        <fullName evidence="3">Xaa-Pro dipeptidyl-peptidase C-terminal domain-containing protein</fullName>
    </recommendedName>
</protein>
<organism evidence="4 5">
    <name type="scientific">Triparma strigata</name>
    <dbReference type="NCBI Taxonomy" id="1606541"/>
    <lineage>
        <taxon>Eukaryota</taxon>
        <taxon>Sar</taxon>
        <taxon>Stramenopiles</taxon>
        <taxon>Ochrophyta</taxon>
        <taxon>Bolidophyceae</taxon>
        <taxon>Parmales</taxon>
        <taxon>Triparmaceae</taxon>
        <taxon>Triparma</taxon>
    </lineage>
</organism>
<dbReference type="Pfam" id="PF08530">
    <property type="entry name" value="PepX_C"/>
    <property type="match status" value="1"/>
</dbReference>
<evidence type="ECO:0000259" key="3">
    <source>
        <dbReference type="SMART" id="SM00939"/>
    </source>
</evidence>
<dbReference type="EMBL" id="BRXY01000359">
    <property type="protein sequence ID" value="GMH89519.1"/>
    <property type="molecule type" value="Genomic_DNA"/>
</dbReference>
<dbReference type="NCBIfam" id="TIGR00976">
    <property type="entry name" value="CocE_NonD"/>
    <property type="match status" value="2"/>
</dbReference>
<dbReference type="Proteomes" id="UP001165085">
    <property type="component" value="Unassembled WGS sequence"/>
</dbReference>
<keyword evidence="2" id="KW-0732">Signal</keyword>
<evidence type="ECO:0000256" key="1">
    <source>
        <dbReference type="ARBA" id="ARBA00022801"/>
    </source>
</evidence>
<dbReference type="InterPro" id="IPR000383">
    <property type="entry name" value="Xaa-Pro-like_dom"/>
</dbReference>
<name>A0A9W7BEX7_9STRA</name>